<proteinExistence type="predicted"/>
<dbReference type="RefSeq" id="WP_055658945.1">
    <property type="nucleotide sequence ID" value="NZ_CXST01000002.1"/>
</dbReference>
<dbReference type="EMBL" id="CXST01000002">
    <property type="protein sequence ID" value="CTQ45733.1"/>
    <property type="molecule type" value="Genomic_DNA"/>
</dbReference>
<organism evidence="2 3">
    <name type="scientific">Roseibium aggregatum</name>
    <dbReference type="NCBI Taxonomy" id="187304"/>
    <lineage>
        <taxon>Bacteria</taxon>
        <taxon>Pseudomonadati</taxon>
        <taxon>Pseudomonadota</taxon>
        <taxon>Alphaproteobacteria</taxon>
        <taxon>Hyphomicrobiales</taxon>
        <taxon>Stappiaceae</taxon>
        <taxon>Roseibium</taxon>
    </lineage>
</organism>
<accession>A0A0M6Y871</accession>
<name>A0A0M6Y871_9HYPH</name>
<evidence type="ECO:0000313" key="3">
    <source>
        <dbReference type="Proteomes" id="UP000048926"/>
    </source>
</evidence>
<evidence type="ECO:0008006" key="4">
    <source>
        <dbReference type="Google" id="ProtNLM"/>
    </source>
</evidence>
<evidence type="ECO:0000313" key="2">
    <source>
        <dbReference type="EMBL" id="CTQ45733.1"/>
    </source>
</evidence>
<sequence>MNALEFFTNVKATAQVKIFNSISEADPIKRFSDRKTGGKRIIAALADFDAIEKPVEEIELADISEGIAGGLNVILTEEGCDLIEIAKPEPEPETALDGAIEIIGSETLSVAAEEDLGQVYEEQEAIKPTETTPKASAPVSDAPKLPKPGTKKRIVFDLALREKGVTKAELAEATGWPRANATLGRVATAAGYKLTRFKRPNGESAWKAEERGA</sequence>
<feature type="region of interest" description="Disordered" evidence="1">
    <location>
        <begin position="126"/>
        <end position="146"/>
    </location>
</feature>
<reference evidence="3" key="1">
    <citation type="submission" date="2015-07" db="EMBL/GenBank/DDBJ databases">
        <authorList>
            <person name="Rodrigo-Torres Lidia"/>
            <person name="Arahal R.David."/>
        </authorList>
    </citation>
    <scope>NUCLEOTIDE SEQUENCE [LARGE SCALE GENOMIC DNA]</scope>
    <source>
        <strain evidence="3">CECT 4801</strain>
    </source>
</reference>
<keyword evidence="3" id="KW-1185">Reference proteome</keyword>
<protein>
    <recommendedName>
        <fullName evidence="4">DUF3489 domain-containing protein</fullName>
    </recommendedName>
</protein>
<evidence type="ECO:0000256" key="1">
    <source>
        <dbReference type="SAM" id="MobiDB-lite"/>
    </source>
</evidence>
<dbReference type="Proteomes" id="UP000048926">
    <property type="component" value="Unassembled WGS sequence"/>
</dbReference>
<gene>
    <name evidence="2" type="ORF">LAL4801_04188</name>
</gene>
<dbReference type="AlphaFoldDB" id="A0A0M6Y871"/>